<evidence type="ECO:0000256" key="4">
    <source>
        <dbReference type="PROSITE-ProRule" id="PRU00339"/>
    </source>
</evidence>
<comment type="caution">
    <text evidence="6">The sequence shown here is derived from an EMBL/GenBank/DDBJ whole genome shotgun (WGS) entry which is preliminary data.</text>
</comment>
<dbReference type="EMBL" id="JADGJQ010000021">
    <property type="protein sequence ID" value="KAJ3179385.1"/>
    <property type="molecule type" value="Genomic_DNA"/>
</dbReference>
<evidence type="ECO:0000256" key="1">
    <source>
        <dbReference type="ARBA" id="ARBA00022737"/>
    </source>
</evidence>
<dbReference type="Proteomes" id="UP001212152">
    <property type="component" value="Unassembled WGS sequence"/>
</dbReference>
<keyword evidence="1" id="KW-0677">Repeat</keyword>
<comment type="similarity">
    <text evidence="3">Belongs to the APC3/CDC27 family.</text>
</comment>
<dbReference type="PROSITE" id="PS50005">
    <property type="entry name" value="TPR"/>
    <property type="match status" value="6"/>
</dbReference>
<dbReference type="InterPro" id="IPR019734">
    <property type="entry name" value="TPR_rpt"/>
</dbReference>
<dbReference type="GO" id="GO:0005737">
    <property type="term" value="C:cytoplasm"/>
    <property type="evidence" value="ECO:0007669"/>
    <property type="project" value="TreeGrafter"/>
</dbReference>
<feature type="repeat" description="TPR" evidence="4">
    <location>
        <begin position="276"/>
        <end position="309"/>
    </location>
</feature>
<dbReference type="GO" id="GO:0005680">
    <property type="term" value="C:anaphase-promoting complex"/>
    <property type="evidence" value="ECO:0007669"/>
    <property type="project" value="TreeGrafter"/>
</dbReference>
<evidence type="ECO:0000313" key="7">
    <source>
        <dbReference type="Proteomes" id="UP001212152"/>
    </source>
</evidence>
<dbReference type="PANTHER" id="PTHR12558">
    <property type="entry name" value="CELL DIVISION CYCLE 16,23,27"/>
    <property type="match status" value="1"/>
</dbReference>
<dbReference type="SUPFAM" id="SSF48452">
    <property type="entry name" value="TPR-like"/>
    <property type="match status" value="3"/>
</dbReference>
<evidence type="ECO:0000256" key="5">
    <source>
        <dbReference type="SAM" id="MobiDB-lite"/>
    </source>
</evidence>
<dbReference type="GO" id="GO:0016567">
    <property type="term" value="P:protein ubiquitination"/>
    <property type="evidence" value="ECO:0007669"/>
    <property type="project" value="TreeGrafter"/>
</dbReference>
<accession>A0AAD5XR01</accession>
<dbReference type="PANTHER" id="PTHR12558:SF13">
    <property type="entry name" value="CELL DIVISION CYCLE PROTEIN 27 HOMOLOG"/>
    <property type="match status" value="1"/>
</dbReference>
<dbReference type="InterPro" id="IPR013105">
    <property type="entry name" value="TPR_2"/>
</dbReference>
<reference evidence="6" key="1">
    <citation type="submission" date="2020-05" db="EMBL/GenBank/DDBJ databases">
        <title>Phylogenomic resolution of chytrid fungi.</title>
        <authorList>
            <person name="Stajich J.E."/>
            <person name="Amses K."/>
            <person name="Simmons R."/>
            <person name="Seto K."/>
            <person name="Myers J."/>
            <person name="Bonds A."/>
            <person name="Quandt C.A."/>
            <person name="Barry K."/>
            <person name="Liu P."/>
            <person name="Grigoriev I."/>
            <person name="Longcore J.E."/>
            <person name="James T.Y."/>
        </authorList>
    </citation>
    <scope>NUCLEOTIDE SEQUENCE</scope>
    <source>
        <strain evidence="6">JEL0379</strain>
    </source>
</reference>
<gene>
    <name evidence="6" type="ORF">HDU87_002994</name>
</gene>
<dbReference type="SMART" id="SM00028">
    <property type="entry name" value="TPR"/>
    <property type="match status" value="7"/>
</dbReference>
<feature type="repeat" description="TPR" evidence="4">
    <location>
        <begin position="129"/>
        <end position="162"/>
    </location>
</feature>
<organism evidence="6 7">
    <name type="scientific">Geranomyces variabilis</name>
    <dbReference type="NCBI Taxonomy" id="109894"/>
    <lineage>
        <taxon>Eukaryota</taxon>
        <taxon>Fungi</taxon>
        <taxon>Fungi incertae sedis</taxon>
        <taxon>Chytridiomycota</taxon>
        <taxon>Chytridiomycota incertae sedis</taxon>
        <taxon>Chytridiomycetes</taxon>
        <taxon>Spizellomycetales</taxon>
        <taxon>Powellomycetaceae</taxon>
        <taxon>Geranomyces</taxon>
    </lineage>
</organism>
<dbReference type="InterPro" id="IPR011990">
    <property type="entry name" value="TPR-like_helical_dom_sf"/>
</dbReference>
<dbReference type="GO" id="GO:0031145">
    <property type="term" value="P:anaphase-promoting complex-dependent catabolic process"/>
    <property type="evidence" value="ECO:0007669"/>
    <property type="project" value="TreeGrafter"/>
</dbReference>
<evidence type="ECO:0000313" key="6">
    <source>
        <dbReference type="EMBL" id="KAJ3179385.1"/>
    </source>
</evidence>
<feature type="compositionally biased region" description="Polar residues" evidence="5">
    <location>
        <begin position="1"/>
        <end position="13"/>
    </location>
</feature>
<keyword evidence="2 4" id="KW-0802">TPR repeat</keyword>
<dbReference type="Pfam" id="PF13374">
    <property type="entry name" value="TPR_10"/>
    <property type="match status" value="1"/>
</dbReference>
<feature type="region of interest" description="Disordered" evidence="5">
    <location>
        <begin position="1"/>
        <end position="25"/>
    </location>
</feature>
<sequence length="576" mass="65205">MSVSSASVANSHGLSPPPPPPEAQASVFEPHIHHALANFDYTTALFLADRYAALAPSLPRAAYLHAEVNFAAGLPAPAYALLEAQASYLPAKFLFARVCLELDRLQEAEAALREVVAGVGEGGETVAMDCVWALLGQVCRRAGKKDGARAAFAKALELNPFLWSAYQGYCELGGAPEADEIFAPKNEEKPPSTTPHEIITRSKKRNRNGTKLIDSSQQDTESEISVPKADPTVEATNLFLSDLRMLGSGYRLLMQYECREAIVVYSKLPEPHLRTSWVLMQVARAFYDVGRYPEAVRYFREAHSLEPWRTEGMEFYGSCLWHMREEVELAYLAKEMEAQDRLAPQTWCIVGNLYSVQQEHDLAINAFSRAIQLDPYYHYAHTLIAFEYKMQDECEKAVEYFQRAIRIDPRPYNAWFGLGEVYFKQENFGNSLFMLEKAVEINRMHPIIQFHYGSILQKMNRPALALAAHKNAVSLDRRNPLYRLHLASAYVDFGKYEEALNELQHIDNFTHVESNVYLVMGNAYRKLGDTKNALMAFTKARDHRSTRHDVINQAIERLYEDEEEYEDGAASHVDEG</sequence>
<dbReference type="AlphaFoldDB" id="A0AAD5XR01"/>
<dbReference type="GO" id="GO:0051301">
    <property type="term" value="P:cell division"/>
    <property type="evidence" value="ECO:0007669"/>
    <property type="project" value="TreeGrafter"/>
</dbReference>
<name>A0AAD5XR01_9FUNG</name>
<protein>
    <submittedName>
        <fullName evidence="6">Uncharacterized protein</fullName>
    </submittedName>
</protein>
<dbReference type="Pfam" id="PF07719">
    <property type="entry name" value="TPR_2"/>
    <property type="match status" value="1"/>
</dbReference>
<evidence type="ECO:0000256" key="3">
    <source>
        <dbReference type="ARBA" id="ARBA00038210"/>
    </source>
</evidence>
<feature type="repeat" description="TPR" evidence="4">
    <location>
        <begin position="412"/>
        <end position="445"/>
    </location>
</feature>
<dbReference type="Gene3D" id="1.25.40.10">
    <property type="entry name" value="Tetratricopeptide repeat domain"/>
    <property type="match status" value="4"/>
</dbReference>
<proteinExistence type="inferred from homology"/>
<keyword evidence="7" id="KW-1185">Reference proteome</keyword>
<dbReference type="Pfam" id="PF12895">
    <property type="entry name" value="ANAPC3"/>
    <property type="match status" value="2"/>
</dbReference>
<feature type="repeat" description="TPR" evidence="4">
    <location>
        <begin position="344"/>
        <end position="377"/>
    </location>
</feature>
<feature type="region of interest" description="Disordered" evidence="5">
    <location>
        <begin position="202"/>
        <end position="227"/>
    </location>
</feature>
<evidence type="ECO:0000256" key="2">
    <source>
        <dbReference type="ARBA" id="ARBA00022803"/>
    </source>
</evidence>
<dbReference type="GO" id="GO:0007091">
    <property type="term" value="P:metaphase/anaphase transition of mitotic cell cycle"/>
    <property type="evidence" value="ECO:0007669"/>
    <property type="project" value="TreeGrafter"/>
</dbReference>
<feature type="repeat" description="TPR" evidence="4">
    <location>
        <begin position="514"/>
        <end position="547"/>
    </location>
</feature>
<dbReference type="Pfam" id="PF13181">
    <property type="entry name" value="TPR_8"/>
    <property type="match status" value="3"/>
</dbReference>
<feature type="repeat" description="TPR" evidence="4">
    <location>
        <begin position="378"/>
        <end position="411"/>
    </location>
</feature>